<organism evidence="3 4">
    <name type="scientific">Phytophthora boehmeriae</name>
    <dbReference type="NCBI Taxonomy" id="109152"/>
    <lineage>
        <taxon>Eukaryota</taxon>
        <taxon>Sar</taxon>
        <taxon>Stramenopiles</taxon>
        <taxon>Oomycota</taxon>
        <taxon>Peronosporomycetes</taxon>
        <taxon>Peronosporales</taxon>
        <taxon>Peronosporaceae</taxon>
        <taxon>Phytophthora</taxon>
    </lineage>
</organism>
<proteinExistence type="predicted"/>
<name>A0A8T1WWN7_9STRA</name>
<keyword evidence="4" id="KW-1185">Reference proteome</keyword>
<feature type="coiled-coil region" evidence="1">
    <location>
        <begin position="25"/>
        <end position="61"/>
    </location>
</feature>
<evidence type="ECO:0000313" key="4">
    <source>
        <dbReference type="Proteomes" id="UP000693981"/>
    </source>
</evidence>
<dbReference type="OrthoDB" id="121634at2759"/>
<accession>A0A8T1WWN7</accession>
<protein>
    <submittedName>
        <fullName evidence="3">Uncharacterized protein</fullName>
    </submittedName>
</protein>
<gene>
    <name evidence="3" type="ORF">PHYBOEH_010906</name>
</gene>
<feature type="region of interest" description="Disordered" evidence="2">
    <location>
        <begin position="1"/>
        <end position="25"/>
    </location>
</feature>
<dbReference type="EMBL" id="JAGDFL010000078">
    <property type="protein sequence ID" value="KAG7398542.1"/>
    <property type="molecule type" value="Genomic_DNA"/>
</dbReference>
<sequence length="98" mass="11651">MARRNVLNGATDWEREAKANQQRDYAAQLQEQVRLKQAKQEQEKQRKLQEQREELEMLVGKSSSQFHCLIFNVLIAAKRSGRRLRRVENLRRNSKSRS</sequence>
<reference evidence="3" key="1">
    <citation type="submission" date="2021-02" db="EMBL/GenBank/DDBJ databases">
        <authorList>
            <person name="Palmer J.M."/>
        </authorList>
    </citation>
    <scope>NUCLEOTIDE SEQUENCE</scope>
    <source>
        <strain evidence="3">SCRP23</strain>
    </source>
</reference>
<evidence type="ECO:0000256" key="2">
    <source>
        <dbReference type="SAM" id="MobiDB-lite"/>
    </source>
</evidence>
<evidence type="ECO:0000256" key="1">
    <source>
        <dbReference type="SAM" id="Coils"/>
    </source>
</evidence>
<comment type="caution">
    <text evidence="3">The sequence shown here is derived from an EMBL/GenBank/DDBJ whole genome shotgun (WGS) entry which is preliminary data.</text>
</comment>
<dbReference type="Proteomes" id="UP000693981">
    <property type="component" value="Unassembled WGS sequence"/>
</dbReference>
<evidence type="ECO:0000313" key="3">
    <source>
        <dbReference type="EMBL" id="KAG7398542.1"/>
    </source>
</evidence>
<keyword evidence="1" id="KW-0175">Coiled coil</keyword>
<dbReference type="AlphaFoldDB" id="A0A8T1WWN7"/>